<name>A0A642UPJ9_9ASCO</name>
<feature type="transmembrane region" description="Helical" evidence="1">
    <location>
        <begin position="6"/>
        <end position="28"/>
    </location>
</feature>
<dbReference type="AlphaFoldDB" id="A0A642UPJ9"/>
<protein>
    <submittedName>
        <fullName evidence="2">Uncharacterized protein</fullName>
    </submittedName>
</protein>
<reference evidence="2" key="1">
    <citation type="journal article" date="2019" name="G3 (Bethesda)">
        <title>Genome Assemblies of Two Rare Opportunistic Yeast Pathogens: Diutina rugosa (syn. Candida rugosa) and Trichomonascus ciferrii (syn. Candida ciferrii).</title>
        <authorList>
            <person name="Mixao V."/>
            <person name="Saus E."/>
            <person name="Hansen A.P."/>
            <person name="Lass-Florl C."/>
            <person name="Gabaldon T."/>
        </authorList>
    </citation>
    <scope>NUCLEOTIDE SEQUENCE</scope>
    <source>
        <strain evidence="2">CBS 4856</strain>
    </source>
</reference>
<feature type="transmembrane region" description="Helical" evidence="1">
    <location>
        <begin position="40"/>
        <end position="58"/>
    </location>
</feature>
<evidence type="ECO:0000313" key="3">
    <source>
        <dbReference type="Proteomes" id="UP000761534"/>
    </source>
</evidence>
<dbReference type="EMBL" id="SWFS01000456">
    <property type="protein sequence ID" value="KAA8902878.1"/>
    <property type="molecule type" value="Genomic_DNA"/>
</dbReference>
<dbReference type="Proteomes" id="UP000761534">
    <property type="component" value="Unassembled WGS sequence"/>
</dbReference>
<organism evidence="2 3">
    <name type="scientific">Trichomonascus ciferrii</name>
    <dbReference type="NCBI Taxonomy" id="44093"/>
    <lineage>
        <taxon>Eukaryota</taxon>
        <taxon>Fungi</taxon>
        <taxon>Dikarya</taxon>
        <taxon>Ascomycota</taxon>
        <taxon>Saccharomycotina</taxon>
        <taxon>Dipodascomycetes</taxon>
        <taxon>Dipodascales</taxon>
        <taxon>Trichomonascaceae</taxon>
        <taxon>Trichomonascus</taxon>
        <taxon>Trichomonascus ciferrii complex</taxon>
    </lineage>
</organism>
<evidence type="ECO:0000313" key="2">
    <source>
        <dbReference type="EMBL" id="KAA8902878.1"/>
    </source>
</evidence>
<evidence type="ECO:0000256" key="1">
    <source>
        <dbReference type="SAM" id="Phobius"/>
    </source>
</evidence>
<keyword evidence="1" id="KW-1133">Transmembrane helix</keyword>
<comment type="caution">
    <text evidence="2">The sequence shown here is derived from an EMBL/GenBank/DDBJ whole genome shotgun (WGS) entry which is preliminary data.</text>
</comment>
<keyword evidence="1" id="KW-0472">Membrane</keyword>
<sequence>MHLSRLHYTLLINLTFHLFLVVGLYYLVSSHPQQQLLSSYCTALLFSPFLGLLVVKGIDLLPFDPVLGKHDWTMAYTYIRKLKGGHIKQDAVDYAQIISLVKFLEFWLIVPYKGLKYLTHFIQSLAAINWLFSLSKSTTTTTDPPMAGQETAESLELLSPPCLWIDEPPPTQNIDREDSINKMNEYVRANPGAFIARCILTQCWRFKSPQPRTRVIRNTPYSPSPLSKTLYI</sequence>
<keyword evidence="1" id="KW-0812">Transmembrane</keyword>
<proteinExistence type="predicted"/>
<keyword evidence="3" id="KW-1185">Reference proteome</keyword>
<accession>A0A642UPJ9</accession>
<gene>
    <name evidence="2" type="ORF">TRICI_005802</name>
</gene>
<dbReference type="VEuPathDB" id="FungiDB:TRICI_005802"/>